<evidence type="ECO:0000256" key="1">
    <source>
        <dbReference type="ARBA" id="ARBA00006712"/>
    </source>
</evidence>
<evidence type="ECO:0000256" key="3">
    <source>
        <dbReference type="SAM" id="MobiDB-lite"/>
    </source>
</evidence>
<gene>
    <name evidence="6" type="ORF">SAPINGB_P005564</name>
</gene>
<proteinExistence type="inferred from homology"/>
<dbReference type="Pfam" id="PF04064">
    <property type="entry name" value="DUF384"/>
    <property type="match status" value="1"/>
</dbReference>
<feature type="domain" description="Protein HGH1 N-terminal" evidence="4">
    <location>
        <begin position="97"/>
        <end position="340"/>
    </location>
</feature>
<feature type="region of interest" description="Disordered" evidence="3">
    <location>
        <begin position="394"/>
        <end position="427"/>
    </location>
</feature>
<dbReference type="Pfam" id="PF04063">
    <property type="entry name" value="DUF383"/>
    <property type="match status" value="1"/>
</dbReference>
<sequence length="427" mass="48625">MSSELIELVGFLHAPQPNVLSIALENLVGFSQAPYIHIFKTNDFQPIKDLKHLIRNQRSITIVKNALTILINLCDDSSILEDLSADESLIQFVSNSILDLSNPAADLFCMLLANLAKRDTINAIFKFKRKALNEKFSIIKSTDPNSSEKALGFGEDELENIEKARNNREEASAKVFGLPGERDIIDCLLDCFVKGHDRALNALAKFDYLAFFFSDLSRFKEGRMHFITPKFEKAEYDVVKKELLPVETGEEVYPISKLLVFSESPSKIRREGVASTIKNCLFDVSCHYTLIFNPSINILPYILLPLAGPEDIAEDEMLELPDELQFLPPEKKRESEPAILTTYIECLMLLSTTKDIRQYLRDKSVYSIIRQLHLSVANEEVQEVAERLVNVLMRDDHPEIQDPENIDKDPNEDEDEDEDEDKIVEIL</sequence>
<dbReference type="InterPro" id="IPR016024">
    <property type="entry name" value="ARM-type_fold"/>
</dbReference>
<dbReference type="PANTHER" id="PTHR13387:SF9">
    <property type="entry name" value="PROTEIN HGH1 HOMOLOG"/>
    <property type="match status" value="1"/>
</dbReference>
<dbReference type="RefSeq" id="XP_031856169.1">
    <property type="nucleotide sequence ID" value="XM_032000278.1"/>
</dbReference>
<dbReference type="InterPro" id="IPR007206">
    <property type="entry name" value="Protein_HGH1_C"/>
</dbReference>
<evidence type="ECO:0000256" key="2">
    <source>
        <dbReference type="ARBA" id="ARBA00014076"/>
    </source>
</evidence>
<dbReference type="SUPFAM" id="SSF48371">
    <property type="entry name" value="ARM repeat"/>
    <property type="match status" value="1"/>
</dbReference>
<evidence type="ECO:0000313" key="7">
    <source>
        <dbReference type="Proteomes" id="UP000398389"/>
    </source>
</evidence>
<accession>A0A5E8C2E5</accession>
<name>A0A5E8C2E5_9ASCO</name>
<dbReference type="InterPro" id="IPR007205">
    <property type="entry name" value="Protein_HGH1_N"/>
</dbReference>
<dbReference type="Proteomes" id="UP000398389">
    <property type="component" value="Unassembled WGS sequence"/>
</dbReference>
<dbReference type="PANTHER" id="PTHR13387">
    <property type="entry name" value="PROTEIN HGH1 HOMOLOG"/>
    <property type="match status" value="1"/>
</dbReference>
<protein>
    <recommendedName>
        <fullName evidence="2">Protein HGH1 homolog</fullName>
    </recommendedName>
</protein>
<dbReference type="OrthoDB" id="338814at2759"/>
<feature type="domain" description="Protein HGH1 C-terminal" evidence="5">
    <location>
        <begin position="346"/>
        <end position="398"/>
    </location>
</feature>
<dbReference type="AlphaFoldDB" id="A0A5E8C2E5"/>
<evidence type="ECO:0000259" key="4">
    <source>
        <dbReference type="Pfam" id="PF04063"/>
    </source>
</evidence>
<keyword evidence="7" id="KW-1185">Reference proteome</keyword>
<feature type="compositionally biased region" description="Acidic residues" evidence="3">
    <location>
        <begin position="410"/>
        <end position="427"/>
    </location>
</feature>
<organism evidence="6 7">
    <name type="scientific">Magnusiomyces paraingens</name>
    <dbReference type="NCBI Taxonomy" id="2606893"/>
    <lineage>
        <taxon>Eukaryota</taxon>
        <taxon>Fungi</taxon>
        <taxon>Dikarya</taxon>
        <taxon>Ascomycota</taxon>
        <taxon>Saccharomycotina</taxon>
        <taxon>Dipodascomycetes</taxon>
        <taxon>Dipodascales</taxon>
        <taxon>Dipodascaceae</taxon>
        <taxon>Magnusiomyces</taxon>
    </lineage>
</organism>
<dbReference type="EMBL" id="CABVLU010000004">
    <property type="protein sequence ID" value="VVT57160.1"/>
    <property type="molecule type" value="Genomic_DNA"/>
</dbReference>
<comment type="similarity">
    <text evidence="1">Belongs to the HGH1 family.</text>
</comment>
<evidence type="ECO:0000313" key="6">
    <source>
        <dbReference type="EMBL" id="VVT57160.1"/>
    </source>
</evidence>
<reference evidence="6 7" key="1">
    <citation type="submission" date="2019-09" db="EMBL/GenBank/DDBJ databases">
        <authorList>
            <person name="Brejova B."/>
        </authorList>
    </citation>
    <scope>NUCLEOTIDE SEQUENCE [LARGE SCALE GENOMIC DNA]</scope>
</reference>
<feature type="compositionally biased region" description="Basic and acidic residues" evidence="3">
    <location>
        <begin position="394"/>
        <end position="409"/>
    </location>
</feature>
<dbReference type="InterPro" id="IPR011989">
    <property type="entry name" value="ARM-like"/>
</dbReference>
<dbReference type="GeneID" id="43584378"/>
<evidence type="ECO:0000259" key="5">
    <source>
        <dbReference type="Pfam" id="PF04064"/>
    </source>
</evidence>
<dbReference type="Gene3D" id="1.25.10.10">
    <property type="entry name" value="Leucine-rich Repeat Variant"/>
    <property type="match status" value="1"/>
</dbReference>
<dbReference type="InterPro" id="IPR039717">
    <property type="entry name" value="Hgh1"/>
</dbReference>